<protein>
    <submittedName>
        <fullName evidence="3">Nucleotide-binding universal stress protein, UspA family</fullName>
    </submittedName>
</protein>
<dbReference type="GeneID" id="99985121"/>
<dbReference type="PRINTS" id="PR01438">
    <property type="entry name" value="UNVRSLSTRESS"/>
</dbReference>
<dbReference type="RefSeq" id="WP_162844642.1">
    <property type="nucleotide sequence ID" value="NZ_FOIR01000001.1"/>
</dbReference>
<reference evidence="4" key="1">
    <citation type="submission" date="2016-10" db="EMBL/GenBank/DDBJ databases">
        <authorList>
            <person name="Varghese N."/>
            <person name="Submissions S."/>
        </authorList>
    </citation>
    <scope>NUCLEOTIDE SEQUENCE [LARGE SCALE GENOMIC DNA]</scope>
    <source>
        <strain evidence="4">CGMCC 1.12402</strain>
    </source>
</reference>
<evidence type="ECO:0000259" key="2">
    <source>
        <dbReference type="Pfam" id="PF00582"/>
    </source>
</evidence>
<dbReference type="PANTHER" id="PTHR46268">
    <property type="entry name" value="STRESS RESPONSE PROTEIN NHAX"/>
    <property type="match status" value="1"/>
</dbReference>
<proteinExistence type="inferred from homology"/>
<dbReference type="Proteomes" id="UP000199437">
    <property type="component" value="Unassembled WGS sequence"/>
</dbReference>
<dbReference type="CDD" id="cd00293">
    <property type="entry name" value="USP-like"/>
    <property type="match status" value="2"/>
</dbReference>
<dbReference type="PANTHER" id="PTHR46268:SF6">
    <property type="entry name" value="UNIVERSAL STRESS PROTEIN UP12"/>
    <property type="match status" value="1"/>
</dbReference>
<evidence type="ECO:0000256" key="1">
    <source>
        <dbReference type="ARBA" id="ARBA00008791"/>
    </source>
</evidence>
<dbReference type="EMBL" id="FOIR01000001">
    <property type="protein sequence ID" value="SEV87126.1"/>
    <property type="molecule type" value="Genomic_DNA"/>
</dbReference>
<dbReference type="Gene3D" id="3.40.50.620">
    <property type="entry name" value="HUPs"/>
    <property type="match status" value="2"/>
</dbReference>
<dbReference type="STRING" id="1267423.SAMN05216290_0358"/>
<dbReference type="Pfam" id="PF00582">
    <property type="entry name" value="Usp"/>
    <property type="match status" value="2"/>
</dbReference>
<dbReference type="InterPro" id="IPR014729">
    <property type="entry name" value="Rossmann-like_a/b/a_fold"/>
</dbReference>
<dbReference type="InterPro" id="IPR006015">
    <property type="entry name" value="Universal_stress_UspA"/>
</dbReference>
<evidence type="ECO:0000313" key="4">
    <source>
        <dbReference type="Proteomes" id="UP000199437"/>
    </source>
</evidence>
<feature type="domain" description="UspA" evidence="2">
    <location>
        <begin position="151"/>
        <end position="272"/>
    </location>
</feature>
<gene>
    <name evidence="3" type="ORF">SAMN05216290_0358</name>
</gene>
<organism evidence="3 4">
    <name type="scientific">Roseivirga pacifica</name>
    <dbReference type="NCBI Taxonomy" id="1267423"/>
    <lineage>
        <taxon>Bacteria</taxon>
        <taxon>Pseudomonadati</taxon>
        <taxon>Bacteroidota</taxon>
        <taxon>Cytophagia</taxon>
        <taxon>Cytophagales</taxon>
        <taxon>Roseivirgaceae</taxon>
        <taxon>Roseivirga</taxon>
    </lineage>
</organism>
<feature type="domain" description="UspA" evidence="2">
    <location>
        <begin position="1"/>
        <end position="141"/>
    </location>
</feature>
<dbReference type="SUPFAM" id="SSF52402">
    <property type="entry name" value="Adenine nucleotide alpha hydrolases-like"/>
    <property type="match status" value="2"/>
</dbReference>
<sequence>MKKILVPIDFSNCSRNALKNAIKIAEKLNMELMLYHSVVVPVAFADGAPITAVDMGFEEMEAHAESSMQKLAAEFPDLKRVKYSNMLQYGSLQESISELVEKEEVSLILMGTHGASGFEAALLGSNAYHVMKHVDCPVIALPENSDITKMKHIAFAGDYQSVPNHDVLQFVMDFARAFYAQIHIIHIDKGDVVVKDQIDIARSMERYLKNTEHTFHFRKFDDVEEGLVAFAKEQNIELLVMIAKHHGFFDRLRHGSHTKQMLMDIPMPLMVLHE</sequence>
<name>A0A1I0MH55_9BACT</name>
<accession>A0A1I0MH55</accession>
<dbReference type="InterPro" id="IPR006016">
    <property type="entry name" value="UspA"/>
</dbReference>
<keyword evidence="4" id="KW-1185">Reference proteome</keyword>
<comment type="similarity">
    <text evidence="1">Belongs to the universal stress protein A family.</text>
</comment>
<dbReference type="AlphaFoldDB" id="A0A1I0MH55"/>
<evidence type="ECO:0000313" key="3">
    <source>
        <dbReference type="EMBL" id="SEV87126.1"/>
    </source>
</evidence>